<dbReference type="Gene3D" id="3.30.565.10">
    <property type="entry name" value="Histidine kinase-like ATPase, C-terminal domain"/>
    <property type="match status" value="1"/>
</dbReference>
<keyword evidence="5" id="KW-0418">Kinase</keyword>
<evidence type="ECO:0000256" key="2">
    <source>
        <dbReference type="ARBA" id="ARBA00012438"/>
    </source>
</evidence>
<reference evidence="11" key="1">
    <citation type="submission" date="2023-08" db="EMBL/GenBank/DDBJ databases">
        <title>Methanolobus mangrovi sp. nov. and Methanolobus sediminis sp. nov, two novel methylotrophic methanogens isolated from mangrove sediments in China.</title>
        <authorList>
            <person name="Zhou J."/>
        </authorList>
    </citation>
    <scope>NUCLEOTIDE SEQUENCE</scope>
    <source>
        <strain evidence="11">FTZ2</strain>
    </source>
</reference>
<dbReference type="PROSITE" id="PS50112">
    <property type="entry name" value="PAS"/>
    <property type="match status" value="2"/>
</dbReference>
<dbReference type="InterPro" id="IPR003018">
    <property type="entry name" value="GAF"/>
</dbReference>
<dbReference type="GO" id="GO:0000155">
    <property type="term" value="F:phosphorelay sensor kinase activity"/>
    <property type="evidence" value="ECO:0007669"/>
    <property type="project" value="InterPro"/>
</dbReference>
<dbReference type="SMART" id="SM00388">
    <property type="entry name" value="HisKA"/>
    <property type="match status" value="1"/>
</dbReference>
<dbReference type="NCBIfam" id="TIGR00229">
    <property type="entry name" value="sensory_box"/>
    <property type="match status" value="2"/>
</dbReference>
<dbReference type="InterPro" id="IPR036890">
    <property type="entry name" value="HATPase_C_sf"/>
</dbReference>
<feature type="domain" description="PAS" evidence="9">
    <location>
        <begin position="143"/>
        <end position="186"/>
    </location>
</feature>
<dbReference type="InterPro" id="IPR029016">
    <property type="entry name" value="GAF-like_dom_sf"/>
</dbReference>
<dbReference type="CDD" id="cd00130">
    <property type="entry name" value="PAS"/>
    <property type="match status" value="1"/>
</dbReference>
<dbReference type="FunFam" id="3.30.565.10:FF:000006">
    <property type="entry name" value="Sensor histidine kinase WalK"/>
    <property type="match status" value="1"/>
</dbReference>
<dbReference type="AlphaFoldDB" id="A0AA51UES4"/>
<protein>
    <recommendedName>
        <fullName evidence="2">histidine kinase</fullName>
        <ecNumber evidence="2">2.7.13.3</ecNumber>
    </recommendedName>
</protein>
<evidence type="ECO:0000256" key="1">
    <source>
        <dbReference type="ARBA" id="ARBA00000085"/>
    </source>
</evidence>
<dbReference type="KEGG" id="mmav:RE476_10570"/>
<evidence type="ECO:0000259" key="8">
    <source>
        <dbReference type="PROSITE" id="PS50109"/>
    </source>
</evidence>
<evidence type="ECO:0000256" key="5">
    <source>
        <dbReference type="ARBA" id="ARBA00022777"/>
    </source>
</evidence>
<dbReference type="CDD" id="cd16922">
    <property type="entry name" value="HATPase_EvgS-ArcB-TorS-like"/>
    <property type="match status" value="1"/>
</dbReference>
<dbReference type="InterPro" id="IPR001610">
    <property type="entry name" value="PAC"/>
</dbReference>
<organism evidence="11 12">
    <name type="scientific">Methanolobus mangrovi</name>
    <dbReference type="NCBI Taxonomy" id="3072977"/>
    <lineage>
        <taxon>Archaea</taxon>
        <taxon>Methanobacteriati</taxon>
        <taxon>Methanobacteriota</taxon>
        <taxon>Stenosarchaea group</taxon>
        <taxon>Methanomicrobia</taxon>
        <taxon>Methanosarcinales</taxon>
        <taxon>Methanosarcinaceae</taxon>
        <taxon>Methanolobus</taxon>
    </lineage>
</organism>
<evidence type="ECO:0000256" key="6">
    <source>
        <dbReference type="ARBA" id="ARBA00023012"/>
    </source>
</evidence>
<dbReference type="InterPro" id="IPR003594">
    <property type="entry name" value="HATPase_dom"/>
</dbReference>
<dbReference type="EC" id="2.7.13.3" evidence="2"/>
<dbReference type="InterPro" id="IPR050736">
    <property type="entry name" value="Sensor_HK_Regulatory"/>
</dbReference>
<proteinExistence type="predicted"/>
<dbReference type="SUPFAM" id="SSF55781">
    <property type="entry name" value="GAF domain-like"/>
    <property type="match status" value="1"/>
</dbReference>
<dbReference type="PROSITE" id="PS50109">
    <property type="entry name" value="HIS_KIN"/>
    <property type="match status" value="1"/>
</dbReference>
<dbReference type="RefSeq" id="WP_309307599.1">
    <property type="nucleotide sequence ID" value="NZ_CP133594.1"/>
</dbReference>
<evidence type="ECO:0000256" key="4">
    <source>
        <dbReference type="ARBA" id="ARBA00022679"/>
    </source>
</evidence>
<keyword evidence="3" id="KW-0597">Phosphoprotein</keyword>
<dbReference type="Gene3D" id="3.30.450.40">
    <property type="match status" value="1"/>
</dbReference>
<dbReference type="PROSITE" id="PS50113">
    <property type="entry name" value="PAC"/>
    <property type="match status" value="1"/>
</dbReference>
<dbReference type="Gene3D" id="1.10.287.130">
    <property type="match status" value="1"/>
</dbReference>
<feature type="domain" description="Histidine kinase" evidence="8">
    <location>
        <begin position="466"/>
        <end position="685"/>
    </location>
</feature>
<dbReference type="Pfam" id="PF13185">
    <property type="entry name" value="GAF_2"/>
    <property type="match status" value="1"/>
</dbReference>
<accession>A0AA51UES4</accession>
<feature type="domain" description="PAC" evidence="10">
    <location>
        <begin position="91"/>
        <end position="142"/>
    </location>
</feature>
<dbReference type="SMART" id="SM00387">
    <property type="entry name" value="HATPase_c"/>
    <property type="match status" value="1"/>
</dbReference>
<sequence length="689" mass="78626">MPVSNRLEVPNLAIESKISAKIMDKLPMIILFLDTKGNISFVNKKILELTGYEEKHISGKQWFDLLVPDSFKSESRSIWNKFISDEIDSIDNLEVPLLKRDGSNIFVLWNAVSFTDNGIFKGIIISGEDITQQKLSQRELEESELLFRNVVQFSPLSIALLDSSYSPIYFNRKFTETFGYALEDVLEMDKWWEFADSDSHRRKTIFDSWCSNQSSSRDERSNVYKKECKISCKDGSVKDIKLNFAKITDDKIILLFKDITEMKAAQKAFFLDELRLEALVELNQFTGSMTNDILNFSLEKAVELTESKVGYIAFINEDKATTSVYSWSEKAMELCDVQNITTEFNVDEMGLWGESIRQRKPIITNDYRRENSFKKGLPEGHVDIHNHLGIPVFYNDKIVMIAGVGNKDSDYDSSDIRQITLLMQGTWELIQRKQSEEQIKAYAEELARNNKELESLDRMKDEFMANITHELKTPLIPIKGYSELLFEGHLGALEEEQVKSVGVILQNAKRLHKLIDSLLYMQNIHSGNIQYHLDSIDIVNVLDKVIDDQLSMRSEKGPVVNKDYILSLPFVCGNVTYLEQVFSHILENALKFTSPEGSITVVVFQGGNEIHVVVKDTGIGIPKDEIQHIFKRFYQMDGSLTRRYGGNGLGLYLCKSIVEAHGGSIWATSEEGKGTEIHVLLPTIKEENI</sequence>
<dbReference type="SMART" id="SM00086">
    <property type="entry name" value="PAC"/>
    <property type="match status" value="2"/>
</dbReference>
<dbReference type="InterPro" id="IPR000014">
    <property type="entry name" value="PAS"/>
</dbReference>
<dbReference type="Pfam" id="PF00512">
    <property type="entry name" value="HisKA"/>
    <property type="match status" value="1"/>
</dbReference>
<comment type="catalytic activity">
    <reaction evidence="1">
        <text>ATP + protein L-histidine = ADP + protein N-phospho-L-histidine.</text>
        <dbReference type="EC" id="2.7.13.3"/>
    </reaction>
</comment>
<dbReference type="InterPro" id="IPR005467">
    <property type="entry name" value="His_kinase_dom"/>
</dbReference>
<dbReference type="CDD" id="cd00082">
    <property type="entry name" value="HisKA"/>
    <property type="match status" value="1"/>
</dbReference>
<evidence type="ECO:0000259" key="9">
    <source>
        <dbReference type="PROSITE" id="PS50112"/>
    </source>
</evidence>
<evidence type="ECO:0000313" key="11">
    <source>
        <dbReference type="EMBL" id="WMW21808.1"/>
    </source>
</evidence>
<evidence type="ECO:0000259" key="10">
    <source>
        <dbReference type="PROSITE" id="PS50113"/>
    </source>
</evidence>
<dbReference type="SUPFAM" id="SSF55874">
    <property type="entry name" value="ATPase domain of HSP90 chaperone/DNA topoisomerase II/histidine kinase"/>
    <property type="match status" value="1"/>
</dbReference>
<dbReference type="Gene3D" id="3.30.450.20">
    <property type="entry name" value="PAS domain"/>
    <property type="match status" value="2"/>
</dbReference>
<name>A0AA51UES4_9EURY</name>
<keyword evidence="7" id="KW-0175">Coiled coil</keyword>
<dbReference type="EMBL" id="CP133594">
    <property type="protein sequence ID" value="WMW21808.1"/>
    <property type="molecule type" value="Genomic_DNA"/>
</dbReference>
<dbReference type="InterPro" id="IPR003661">
    <property type="entry name" value="HisK_dim/P_dom"/>
</dbReference>
<dbReference type="Pfam" id="PF02518">
    <property type="entry name" value="HATPase_c"/>
    <property type="match status" value="1"/>
</dbReference>
<gene>
    <name evidence="11" type="ORF">RE476_10570</name>
</gene>
<keyword evidence="4" id="KW-0808">Transferase</keyword>
<dbReference type="InterPro" id="IPR000700">
    <property type="entry name" value="PAS-assoc_C"/>
</dbReference>
<dbReference type="InterPro" id="IPR035965">
    <property type="entry name" value="PAS-like_dom_sf"/>
</dbReference>
<evidence type="ECO:0000256" key="3">
    <source>
        <dbReference type="ARBA" id="ARBA00022553"/>
    </source>
</evidence>
<dbReference type="SMART" id="SM00091">
    <property type="entry name" value="PAS"/>
    <property type="match status" value="2"/>
</dbReference>
<dbReference type="SUPFAM" id="SSF47384">
    <property type="entry name" value="Homodimeric domain of signal transducing histidine kinase"/>
    <property type="match status" value="1"/>
</dbReference>
<keyword evidence="6" id="KW-0902">Two-component regulatory system</keyword>
<feature type="domain" description="PAS" evidence="9">
    <location>
        <begin position="15"/>
        <end position="86"/>
    </location>
</feature>
<dbReference type="GeneID" id="84230589"/>
<dbReference type="PANTHER" id="PTHR43711">
    <property type="entry name" value="TWO-COMPONENT HISTIDINE KINASE"/>
    <property type="match status" value="1"/>
</dbReference>
<keyword evidence="12" id="KW-1185">Reference proteome</keyword>
<evidence type="ECO:0000313" key="12">
    <source>
        <dbReference type="Proteomes" id="UP001183006"/>
    </source>
</evidence>
<dbReference type="PANTHER" id="PTHR43711:SF31">
    <property type="entry name" value="HISTIDINE KINASE"/>
    <property type="match status" value="1"/>
</dbReference>
<dbReference type="SUPFAM" id="SSF55785">
    <property type="entry name" value="PYP-like sensor domain (PAS domain)"/>
    <property type="match status" value="2"/>
</dbReference>
<dbReference type="PRINTS" id="PR00344">
    <property type="entry name" value="BCTRLSENSOR"/>
</dbReference>
<dbReference type="InterPro" id="IPR004358">
    <property type="entry name" value="Sig_transdc_His_kin-like_C"/>
</dbReference>
<evidence type="ECO:0000256" key="7">
    <source>
        <dbReference type="SAM" id="Coils"/>
    </source>
</evidence>
<dbReference type="Proteomes" id="UP001183006">
    <property type="component" value="Chromosome"/>
</dbReference>
<feature type="coiled-coil region" evidence="7">
    <location>
        <begin position="432"/>
        <end position="466"/>
    </location>
</feature>
<dbReference type="InterPro" id="IPR036097">
    <property type="entry name" value="HisK_dim/P_sf"/>
</dbReference>
<dbReference type="Pfam" id="PF13426">
    <property type="entry name" value="PAS_9"/>
    <property type="match status" value="2"/>
</dbReference>